<accession>A0A9P7G4J2</accession>
<dbReference type="EMBL" id="JABCKV010000088">
    <property type="protein sequence ID" value="KAG5643967.1"/>
    <property type="molecule type" value="Genomic_DNA"/>
</dbReference>
<evidence type="ECO:0000256" key="1">
    <source>
        <dbReference type="SAM" id="MobiDB-lite"/>
    </source>
</evidence>
<evidence type="ECO:0000313" key="2">
    <source>
        <dbReference type="EMBL" id="KAG5643967.1"/>
    </source>
</evidence>
<evidence type="ECO:0000313" key="3">
    <source>
        <dbReference type="Proteomes" id="UP000775547"/>
    </source>
</evidence>
<protein>
    <submittedName>
        <fullName evidence="2">Uncharacterized protein</fullName>
    </submittedName>
</protein>
<reference evidence="2" key="1">
    <citation type="submission" date="2020-07" db="EMBL/GenBank/DDBJ databases">
        <authorList>
            <person name="Nieuwenhuis M."/>
            <person name="Van De Peppel L.J.J."/>
        </authorList>
    </citation>
    <scope>NUCLEOTIDE SEQUENCE</scope>
    <source>
        <strain evidence="2">AP01</strain>
        <tissue evidence="2">Mycelium</tissue>
    </source>
</reference>
<dbReference type="OrthoDB" id="565731at2759"/>
<comment type="caution">
    <text evidence="2">The sequence shown here is derived from an EMBL/GenBank/DDBJ whole genome shotgun (WGS) entry which is preliminary data.</text>
</comment>
<organism evidence="2 3">
    <name type="scientific">Asterophora parasitica</name>
    <dbReference type="NCBI Taxonomy" id="117018"/>
    <lineage>
        <taxon>Eukaryota</taxon>
        <taxon>Fungi</taxon>
        <taxon>Dikarya</taxon>
        <taxon>Basidiomycota</taxon>
        <taxon>Agaricomycotina</taxon>
        <taxon>Agaricomycetes</taxon>
        <taxon>Agaricomycetidae</taxon>
        <taxon>Agaricales</taxon>
        <taxon>Tricholomatineae</taxon>
        <taxon>Lyophyllaceae</taxon>
        <taxon>Asterophora</taxon>
    </lineage>
</organism>
<dbReference type="AlphaFoldDB" id="A0A9P7G4J2"/>
<proteinExistence type="predicted"/>
<gene>
    <name evidence="2" type="ORF">DXG03_009318</name>
</gene>
<name>A0A9P7G4J2_9AGAR</name>
<feature type="region of interest" description="Disordered" evidence="1">
    <location>
        <begin position="42"/>
        <end position="62"/>
    </location>
</feature>
<dbReference type="Proteomes" id="UP000775547">
    <property type="component" value="Unassembled WGS sequence"/>
</dbReference>
<keyword evidence="3" id="KW-1185">Reference proteome</keyword>
<reference evidence="2" key="2">
    <citation type="submission" date="2021-10" db="EMBL/GenBank/DDBJ databases">
        <title>Phylogenomics reveals ancestral predisposition of the termite-cultivated fungus Termitomyces towards a domesticated lifestyle.</title>
        <authorList>
            <person name="Auxier B."/>
            <person name="Grum-Grzhimaylo A."/>
            <person name="Cardenas M.E."/>
            <person name="Lodge J.D."/>
            <person name="Laessoe T."/>
            <person name="Pedersen O."/>
            <person name="Smith M.E."/>
            <person name="Kuyper T.W."/>
            <person name="Franco-Molano E.A."/>
            <person name="Baroni T.J."/>
            <person name="Aanen D.K."/>
        </authorList>
    </citation>
    <scope>NUCLEOTIDE SEQUENCE</scope>
    <source>
        <strain evidence="2">AP01</strain>
        <tissue evidence="2">Mycelium</tissue>
    </source>
</reference>
<sequence>MQAVADVPYTIRQLKKKAKVDIEDLFSDEVAEDLIKADSVPQSKSSGVTKVSGEPLASSSQPTLTVDAVQAAQVSKKRRLSDKSRVARFNQIYEFVTPRLGRKPQVKMPMVRRSAWVQLVQLATTEEQVSRIVDLMPGWNESGNQFDAAFSELFVRRCEELSCPLLALKVYGDYAKYNLPLSLSAARQLLHSLHVEHPIEHTMTAAALYDVYGLPAVSEDLVSCSILMSACFKHASKDSLKIANALVPQLEELLKLKKPRVAKVEGPVTSPKQKPAIWTKWALKKIDKALFVQKGERVDWLNVWREKSGHIAAPSKF</sequence>